<evidence type="ECO:0000259" key="2">
    <source>
        <dbReference type="Pfam" id="PF00582"/>
    </source>
</evidence>
<comment type="caution">
    <text evidence="3">The sequence shown here is derived from an EMBL/GenBank/DDBJ whole genome shotgun (WGS) entry which is preliminary data.</text>
</comment>
<accession>A0A495LVY8</accession>
<feature type="domain" description="UspA" evidence="2">
    <location>
        <begin position="8"/>
        <end position="153"/>
    </location>
</feature>
<gene>
    <name evidence="3" type="ORF">CLV94_3349</name>
</gene>
<dbReference type="SUPFAM" id="SSF52402">
    <property type="entry name" value="Adenine nucleotide alpha hydrolases-like"/>
    <property type="match status" value="2"/>
</dbReference>
<dbReference type="Pfam" id="PF00582">
    <property type="entry name" value="Usp"/>
    <property type="match status" value="1"/>
</dbReference>
<evidence type="ECO:0000313" key="3">
    <source>
        <dbReference type="EMBL" id="RKS17907.1"/>
    </source>
</evidence>
<evidence type="ECO:0000256" key="1">
    <source>
        <dbReference type="ARBA" id="ARBA00008791"/>
    </source>
</evidence>
<proteinExistence type="inferred from homology"/>
<dbReference type="InterPro" id="IPR006016">
    <property type="entry name" value="UspA"/>
</dbReference>
<name>A0A495LVY8_9FLAO</name>
<dbReference type="InterPro" id="IPR006015">
    <property type="entry name" value="Universal_stress_UspA"/>
</dbReference>
<dbReference type="CDD" id="cd00293">
    <property type="entry name" value="USP-like"/>
    <property type="match status" value="1"/>
</dbReference>
<protein>
    <submittedName>
        <fullName evidence="3">Nucleotide-binding universal stress UspA family protein</fullName>
    </submittedName>
</protein>
<dbReference type="Gene3D" id="3.40.50.620">
    <property type="entry name" value="HUPs"/>
    <property type="match status" value="2"/>
</dbReference>
<keyword evidence="4" id="KW-1185">Reference proteome</keyword>
<evidence type="ECO:0000313" key="4">
    <source>
        <dbReference type="Proteomes" id="UP000277579"/>
    </source>
</evidence>
<dbReference type="PANTHER" id="PTHR46268:SF22">
    <property type="entry name" value="SENSOR PROTEIN KDPD-RELATED"/>
    <property type="match status" value="1"/>
</dbReference>
<dbReference type="OrthoDB" id="9788959at2"/>
<sequence>MYKTTCIMKRILFPTDFSEIADNAFLYALKMADSLEAEIMLLHTFDMPIIDGAEIPINFKEMYDSLELQQMAHFQDYIPKLQRIADAHGMGHIKITHLLKSGDLTFAMQDAVGEHNISLVVMGTSGVSNWFDSLFGSQTGEAITSLTVPVLSIPIEARYKKIKTIAFTNLYREKDFEALERLVEIAVKFNASIKSLYVKKSSSTISDEEIKIWEGRCSAWPVQFFVVPHDDVKETIQDFINNQHIDMLTMLTERRGFWEDFFSSSLTKKMSYKIDIPMLALHERSSTNA</sequence>
<dbReference type="InterPro" id="IPR014729">
    <property type="entry name" value="Rossmann-like_a/b/a_fold"/>
</dbReference>
<organism evidence="3 4">
    <name type="scientific">Flavobacterium endophyticum</name>
    <dbReference type="NCBI Taxonomy" id="1540163"/>
    <lineage>
        <taxon>Bacteria</taxon>
        <taxon>Pseudomonadati</taxon>
        <taxon>Bacteroidota</taxon>
        <taxon>Flavobacteriia</taxon>
        <taxon>Flavobacteriales</taxon>
        <taxon>Flavobacteriaceae</taxon>
        <taxon>Flavobacterium</taxon>
    </lineage>
</organism>
<dbReference type="PANTHER" id="PTHR46268">
    <property type="entry name" value="STRESS RESPONSE PROTEIN NHAX"/>
    <property type="match status" value="1"/>
</dbReference>
<dbReference type="EMBL" id="RBLC01000007">
    <property type="protein sequence ID" value="RKS17907.1"/>
    <property type="molecule type" value="Genomic_DNA"/>
</dbReference>
<dbReference type="PRINTS" id="PR01438">
    <property type="entry name" value="UNVRSLSTRESS"/>
</dbReference>
<comment type="similarity">
    <text evidence="1">Belongs to the universal stress protein A family.</text>
</comment>
<reference evidence="3 4" key="1">
    <citation type="submission" date="2018-10" db="EMBL/GenBank/DDBJ databases">
        <title>Genomic Encyclopedia of Archaeal and Bacterial Type Strains, Phase II (KMG-II): from individual species to whole genera.</title>
        <authorList>
            <person name="Goeker M."/>
        </authorList>
    </citation>
    <scope>NUCLEOTIDE SEQUENCE [LARGE SCALE GENOMIC DNA]</scope>
    <source>
        <strain evidence="3 4">DSM 29537</strain>
    </source>
</reference>
<dbReference type="Proteomes" id="UP000277579">
    <property type="component" value="Unassembled WGS sequence"/>
</dbReference>
<dbReference type="AlphaFoldDB" id="A0A495LVY8"/>